<name>A0A2V3IRU2_9FLOR</name>
<keyword evidence="1" id="KW-0812">Transmembrane</keyword>
<keyword evidence="3" id="KW-1185">Reference proteome</keyword>
<dbReference type="EMBL" id="NBIV01000080">
    <property type="protein sequence ID" value="PXF44823.1"/>
    <property type="molecule type" value="Genomic_DNA"/>
</dbReference>
<feature type="transmembrane region" description="Helical" evidence="1">
    <location>
        <begin position="54"/>
        <end position="73"/>
    </location>
</feature>
<evidence type="ECO:0008006" key="4">
    <source>
        <dbReference type="Google" id="ProtNLM"/>
    </source>
</evidence>
<accession>A0A2V3IRU2</accession>
<proteinExistence type="predicted"/>
<dbReference type="OrthoDB" id="10354351at2759"/>
<keyword evidence="1" id="KW-0472">Membrane</keyword>
<gene>
    <name evidence="2" type="ORF">BWQ96_05406</name>
</gene>
<dbReference type="Pfam" id="PF08570">
    <property type="entry name" value="DUF1761"/>
    <property type="match status" value="1"/>
</dbReference>
<sequence length="139" mass="15156">MAAVYDFVSFQAFIIGWLLHMTMGMIWYSMPVFGSAFVRLALKGKMPTKPDPRAMFAACVGTATAIPFFSFLLRVANCRSAGEGALWGLAFGVFFDSGLNASHCFFENRPFALFVLHRGYHSVSLAVIGAALGRLCAVE</sequence>
<organism evidence="2 3">
    <name type="scientific">Gracilariopsis chorda</name>
    <dbReference type="NCBI Taxonomy" id="448386"/>
    <lineage>
        <taxon>Eukaryota</taxon>
        <taxon>Rhodophyta</taxon>
        <taxon>Florideophyceae</taxon>
        <taxon>Rhodymeniophycidae</taxon>
        <taxon>Gracilariales</taxon>
        <taxon>Gracilariaceae</taxon>
        <taxon>Gracilariopsis</taxon>
    </lineage>
</organism>
<feature type="transmembrane region" description="Helical" evidence="1">
    <location>
        <begin position="12"/>
        <end position="42"/>
    </location>
</feature>
<dbReference type="AlphaFoldDB" id="A0A2V3IRU2"/>
<comment type="caution">
    <text evidence="2">The sequence shown here is derived from an EMBL/GenBank/DDBJ whole genome shotgun (WGS) entry which is preliminary data.</text>
</comment>
<evidence type="ECO:0000313" key="2">
    <source>
        <dbReference type="EMBL" id="PXF44823.1"/>
    </source>
</evidence>
<evidence type="ECO:0000313" key="3">
    <source>
        <dbReference type="Proteomes" id="UP000247409"/>
    </source>
</evidence>
<dbReference type="Proteomes" id="UP000247409">
    <property type="component" value="Unassembled WGS sequence"/>
</dbReference>
<dbReference type="InterPro" id="IPR013879">
    <property type="entry name" value="DUF1761"/>
</dbReference>
<evidence type="ECO:0000256" key="1">
    <source>
        <dbReference type="SAM" id="Phobius"/>
    </source>
</evidence>
<keyword evidence="1" id="KW-1133">Transmembrane helix</keyword>
<protein>
    <recommendedName>
        <fullName evidence="4">DUF1761 domain-containing protein</fullName>
    </recommendedName>
</protein>
<reference evidence="2 3" key="1">
    <citation type="journal article" date="2018" name="Mol. Biol. Evol.">
        <title>Analysis of the draft genome of the red seaweed Gracilariopsis chorda provides insights into genome size evolution in Rhodophyta.</title>
        <authorList>
            <person name="Lee J."/>
            <person name="Yang E.C."/>
            <person name="Graf L."/>
            <person name="Yang J.H."/>
            <person name="Qiu H."/>
            <person name="Zel Zion U."/>
            <person name="Chan C.X."/>
            <person name="Stephens T.G."/>
            <person name="Weber A.P.M."/>
            <person name="Boo G.H."/>
            <person name="Boo S.M."/>
            <person name="Kim K.M."/>
            <person name="Shin Y."/>
            <person name="Jung M."/>
            <person name="Lee S.J."/>
            <person name="Yim H.S."/>
            <person name="Lee J.H."/>
            <person name="Bhattacharya D."/>
            <person name="Yoon H.S."/>
        </authorList>
    </citation>
    <scope>NUCLEOTIDE SEQUENCE [LARGE SCALE GENOMIC DNA]</scope>
    <source>
        <strain evidence="2 3">SKKU-2015</strain>
        <tissue evidence="2">Whole body</tissue>
    </source>
</reference>